<organism evidence="1 2">
    <name type="scientific">Penicillium camemberti (strain FM 013)</name>
    <dbReference type="NCBI Taxonomy" id="1429867"/>
    <lineage>
        <taxon>Eukaryota</taxon>
        <taxon>Fungi</taxon>
        <taxon>Dikarya</taxon>
        <taxon>Ascomycota</taxon>
        <taxon>Pezizomycotina</taxon>
        <taxon>Eurotiomycetes</taxon>
        <taxon>Eurotiomycetidae</taxon>
        <taxon>Eurotiales</taxon>
        <taxon>Aspergillaceae</taxon>
        <taxon>Penicillium</taxon>
    </lineage>
</organism>
<dbReference type="Proteomes" id="UP000053732">
    <property type="component" value="Unassembled WGS sequence"/>
</dbReference>
<name>A0A0G4P014_PENC3</name>
<evidence type="ECO:0000313" key="1">
    <source>
        <dbReference type="EMBL" id="CRL19633.1"/>
    </source>
</evidence>
<dbReference type="STRING" id="1429867.A0A0G4P014"/>
<protein>
    <submittedName>
        <fullName evidence="1">Str. FM013</fullName>
    </submittedName>
</protein>
<accession>A0A0G4P014</accession>
<sequence length="97" mass="10873">MSKRNTAHIKDLDMIEESPHPNVISRLKKHIKDVQVKWGPLMAAKEDMFDEYNFPPGRYAGQGIKEHHNAREGVVQALAAVEIVIEGGVEGPPMIMK</sequence>
<evidence type="ECO:0000313" key="2">
    <source>
        <dbReference type="Proteomes" id="UP000053732"/>
    </source>
</evidence>
<dbReference type="AlphaFoldDB" id="A0A0G4P014"/>
<keyword evidence="2" id="KW-1185">Reference proteome</keyword>
<reference evidence="1 2" key="1">
    <citation type="journal article" date="2014" name="Nat. Commun.">
        <title>Multiple recent horizontal transfers of a large genomic region in cheese making fungi.</title>
        <authorList>
            <person name="Cheeseman K."/>
            <person name="Ropars J."/>
            <person name="Renault P."/>
            <person name="Dupont J."/>
            <person name="Gouzy J."/>
            <person name="Branca A."/>
            <person name="Abraham A.L."/>
            <person name="Ceppi M."/>
            <person name="Conseiller E."/>
            <person name="Debuchy R."/>
            <person name="Malagnac F."/>
            <person name="Goarin A."/>
            <person name="Silar P."/>
            <person name="Lacoste S."/>
            <person name="Sallet E."/>
            <person name="Bensimon A."/>
            <person name="Giraud T."/>
            <person name="Brygoo Y."/>
        </authorList>
    </citation>
    <scope>NUCLEOTIDE SEQUENCE [LARGE SCALE GENOMIC DNA]</scope>
    <source>
        <strain evidence="2">FM 013</strain>
    </source>
</reference>
<gene>
    <name evidence="1" type="ORF">PCAMFM013_S003g000424</name>
</gene>
<dbReference type="EMBL" id="HG793136">
    <property type="protein sequence ID" value="CRL19633.1"/>
    <property type="molecule type" value="Genomic_DNA"/>
</dbReference>
<proteinExistence type="predicted"/>